<sequence length="178" mass="20488">MKKIQPDRRRFNLQEQGDLENPLAKTLATPSNNPLIPDGLIMLNPSQFPEKLDGSNYLVWRDQVLDLLFESDLSQYIEEETTLPPESDATGRLRWNRQDRLLRHTLVSSLSSACKPLIGSARTYADVWKTLERLYGTRSPSAIRNLKDQFRHMRRGDQPVGEYLHKLRTLADELTLTG</sequence>
<gene>
    <name evidence="1" type="ORF">CEURO_LOCUS21131</name>
</gene>
<dbReference type="AlphaFoldDB" id="A0A9P1ELT3"/>
<keyword evidence="2" id="KW-1185">Reference proteome</keyword>
<evidence type="ECO:0008006" key="3">
    <source>
        <dbReference type="Google" id="ProtNLM"/>
    </source>
</evidence>
<dbReference type="PANTHER" id="PTHR47481">
    <property type="match status" value="1"/>
</dbReference>
<evidence type="ECO:0000313" key="1">
    <source>
        <dbReference type="EMBL" id="CAH9116387.1"/>
    </source>
</evidence>
<organism evidence="1 2">
    <name type="scientific">Cuscuta europaea</name>
    <name type="common">European dodder</name>
    <dbReference type="NCBI Taxonomy" id="41803"/>
    <lineage>
        <taxon>Eukaryota</taxon>
        <taxon>Viridiplantae</taxon>
        <taxon>Streptophyta</taxon>
        <taxon>Embryophyta</taxon>
        <taxon>Tracheophyta</taxon>
        <taxon>Spermatophyta</taxon>
        <taxon>Magnoliopsida</taxon>
        <taxon>eudicotyledons</taxon>
        <taxon>Gunneridae</taxon>
        <taxon>Pentapetalae</taxon>
        <taxon>asterids</taxon>
        <taxon>lamiids</taxon>
        <taxon>Solanales</taxon>
        <taxon>Convolvulaceae</taxon>
        <taxon>Cuscuteae</taxon>
        <taxon>Cuscuta</taxon>
        <taxon>Cuscuta subgen. Cuscuta</taxon>
    </lineage>
</organism>
<dbReference type="EMBL" id="CAMAPE010000070">
    <property type="protein sequence ID" value="CAH9116387.1"/>
    <property type="molecule type" value="Genomic_DNA"/>
</dbReference>
<comment type="caution">
    <text evidence="1">The sequence shown here is derived from an EMBL/GenBank/DDBJ whole genome shotgun (WGS) entry which is preliminary data.</text>
</comment>
<name>A0A9P1ELT3_CUSEU</name>
<proteinExistence type="predicted"/>
<dbReference type="PANTHER" id="PTHR47481:SF22">
    <property type="entry name" value="RETROTRANSPOSON GAG DOMAIN-CONTAINING PROTEIN"/>
    <property type="match status" value="1"/>
</dbReference>
<protein>
    <recommendedName>
        <fullName evidence="3">Retrotransposon Copia-like N-terminal domain-containing protein</fullName>
    </recommendedName>
</protein>
<dbReference type="Proteomes" id="UP001152484">
    <property type="component" value="Unassembled WGS sequence"/>
</dbReference>
<accession>A0A9P1ELT3</accession>
<reference evidence="1" key="1">
    <citation type="submission" date="2022-07" db="EMBL/GenBank/DDBJ databases">
        <authorList>
            <person name="Macas J."/>
            <person name="Novak P."/>
            <person name="Neumann P."/>
        </authorList>
    </citation>
    <scope>NUCLEOTIDE SEQUENCE</scope>
</reference>
<dbReference type="Pfam" id="PF14223">
    <property type="entry name" value="Retrotran_gag_2"/>
    <property type="match status" value="1"/>
</dbReference>
<evidence type="ECO:0000313" key="2">
    <source>
        <dbReference type="Proteomes" id="UP001152484"/>
    </source>
</evidence>
<dbReference type="OrthoDB" id="1912561at2759"/>